<evidence type="ECO:0000313" key="3">
    <source>
        <dbReference type="Proteomes" id="UP000324222"/>
    </source>
</evidence>
<evidence type="ECO:0000256" key="1">
    <source>
        <dbReference type="SAM" id="MobiDB-lite"/>
    </source>
</evidence>
<organism evidence="2 3">
    <name type="scientific">Portunus trituberculatus</name>
    <name type="common">Swimming crab</name>
    <name type="synonym">Neptunus trituberculatus</name>
    <dbReference type="NCBI Taxonomy" id="210409"/>
    <lineage>
        <taxon>Eukaryota</taxon>
        <taxon>Metazoa</taxon>
        <taxon>Ecdysozoa</taxon>
        <taxon>Arthropoda</taxon>
        <taxon>Crustacea</taxon>
        <taxon>Multicrustacea</taxon>
        <taxon>Malacostraca</taxon>
        <taxon>Eumalacostraca</taxon>
        <taxon>Eucarida</taxon>
        <taxon>Decapoda</taxon>
        <taxon>Pleocyemata</taxon>
        <taxon>Brachyura</taxon>
        <taxon>Eubrachyura</taxon>
        <taxon>Portunoidea</taxon>
        <taxon>Portunidae</taxon>
        <taxon>Portuninae</taxon>
        <taxon>Portunus</taxon>
    </lineage>
</organism>
<sequence length="81" mass="8984">MRCRYGVGRQVQYSTVQNGEARDGGPVMSDEYCTSAIHPPLTPTMMIIMMQHNKLTTNNTNPQVITSTTTTTTTTTTNRET</sequence>
<reference evidence="2 3" key="1">
    <citation type="submission" date="2019-05" db="EMBL/GenBank/DDBJ databases">
        <title>Another draft genome of Portunus trituberculatus and its Hox gene families provides insights of decapod evolution.</title>
        <authorList>
            <person name="Jeong J.-H."/>
            <person name="Song I."/>
            <person name="Kim S."/>
            <person name="Choi T."/>
            <person name="Kim D."/>
            <person name="Ryu S."/>
            <person name="Kim W."/>
        </authorList>
    </citation>
    <scope>NUCLEOTIDE SEQUENCE [LARGE SCALE GENOMIC DNA]</scope>
    <source>
        <tissue evidence="2">Muscle</tissue>
    </source>
</reference>
<dbReference type="AlphaFoldDB" id="A0A5B7DCL8"/>
<protein>
    <submittedName>
        <fullName evidence="2">Uncharacterized protein</fullName>
    </submittedName>
</protein>
<keyword evidence="3" id="KW-1185">Reference proteome</keyword>
<gene>
    <name evidence="2" type="ORF">E2C01_011869</name>
</gene>
<dbReference type="EMBL" id="VSRR010000725">
    <property type="protein sequence ID" value="MPC18969.1"/>
    <property type="molecule type" value="Genomic_DNA"/>
</dbReference>
<feature type="compositionally biased region" description="Low complexity" evidence="1">
    <location>
        <begin position="66"/>
        <end position="81"/>
    </location>
</feature>
<dbReference type="Proteomes" id="UP000324222">
    <property type="component" value="Unassembled WGS sequence"/>
</dbReference>
<name>A0A5B7DCL8_PORTR</name>
<proteinExistence type="predicted"/>
<accession>A0A5B7DCL8</accession>
<comment type="caution">
    <text evidence="2">The sequence shown here is derived from an EMBL/GenBank/DDBJ whole genome shotgun (WGS) entry which is preliminary data.</text>
</comment>
<feature type="region of interest" description="Disordered" evidence="1">
    <location>
        <begin position="58"/>
        <end position="81"/>
    </location>
</feature>
<evidence type="ECO:0000313" key="2">
    <source>
        <dbReference type="EMBL" id="MPC18969.1"/>
    </source>
</evidence>